<dbReference type="WBParaSite" id="GPUH_0002050901-mRNA-1">
    <property type="protein sequence ID" value="GPUH_0002050901-mRNA-1"/>
    <property type="gene ID" value="GPUH_0002050901"/>
</dbReference>
<protein>
    <submittedName>
        <fullName evidence="3">PseudoU_synth_2 domain-containing protein</fullName>
    </submittedName>
</protein>
<accession>A0A183EHP3</accession>
<dbReference type="EMBL" id="UYRT01090520">
    <property type="protein sequence ID" value="VDN36147.1"/>
    <property type="molecule type" value="Genomic_DNA"/>
</dbReference>
<reference evidence="3" key="1">
    <citation type="submission" date="2016-06" db="UniProtKB">
        <authorList>
            <consortium name="WormBaseParasite"/>
        </authorList>
    </citation>
    <scope>IDENTIFICATION</scope>
</reference>
<organism evidence="3">
    <name type="scientific">Gongylonema pulchrum</name>
    <dbReference type="NCBI Taxonomy" id="637853"/>
    <lineage>
        <taxon>Eukaryota</taxon>
        <taxon>Metazoa</taxon>
        <taxon>Ecdysozoa</taxon>
        <taxon>Nematoda</taxon>
        <taxon>Chromadorea</taxon>
        <taxon>Rhabditida</taxon>
        <taxon>Spirurina</taxon>
        <taxon>Spiruromorpha</taxon>
        <taxon>Spiruroidea</taxon>
        <taxon>Gongylonematidae</taxon>
        <taxon>Gongylonema</taxon>
    </lineage>
</organism>
<reference evidence="1 2" key="2">
    <citation type="submission" date="2018-11" db="EMBL/GenBank/DDBJ databases">
        <authorList>
            <consortium name="Pathogen Informatics"/>
        </authorList>
    </citation>
    <scope>NUCLEOTIDE SEQUENCE [LARGE SCALE GENOMIC DNA]</scope>
</reference>
<name>A0A183EHP3_9BILA</name>
<dbReference type="AlphaFoldDB" id="A0A183EHP3"/>
<gene>
    <name evidence="1" type="ORF">GPUH_LOCUS20484</name>
</gene>
<evidence type="ECO:0000313" key="2">
    <source>
        <dbReference type="Proteomes" id="UP000271098"/>
    </source>
</evidence>
<evidence type="ECO:0000313" key="3">
    <source>
        <dbReference type="WBParaSite" id="GPUH_0002050901-mRNA-1"/>
    </source>
</evidence>
<sequence>MHEQPVRSLWQALHGIVCVHKPRDMSISALKRHLIAAICDGANKYCSPLVVPRIEMPVVEAHPVSQAPVVIGLRKQPDYSYCKSYFYYTYWYV</sequence>
<dbReference type="OrthoDB" id="9995526at2759"/>
<keyword evidence="2" id="KW-1185">Reference proteome</keyword>
<evidence type="ECO:0000313" key="1">
    <source>
        <dbReference type="EMBL" id="VDN36147.1"/>
    </source>
</evidence>
<proteinExistence type="predicted"/>
<dbReference type="Proteomes" id="UP000271098">
    <property type="component" value="Unassembled WGS sequence"/>
</dbReference>